<dbReference type="EMBL" id="RAHJ01000018">
    <property type="protein sequence ID" value="RJX68162.1"/>
    <property type="molecule type" value="Genomic_DNA"/>
</dbReference>
<dbReference type="SUPFAM" id="SSF141371">
    <property type="entry name" value="PilZ domain-like"/>
    <property type="match status" value="1"/>
</dbReference>
<dbReference type="Pfam" id="PF07238">
    <property type="entry name" value="PilZ"/>
    <property type="match status" value="1"/>
</dbReference>
<reference evidence="3 4" key="1">
    <citation type="submission" date="2018-09" db="EMBL/GenBank/DDBJ databases">
        <title>Altererythrobacter sp.Ery1 and Ery12, the genome sequencing of novel strains in genus Alterythrobacter.</title>
        <authorList>
            <person name="Cheng H."/>
            <person name="Wu Y.-H."/>
            <person name="Fang C."/>
            <person name="Xu X.-W."/>
        </authorList>
    </citation>
    <scope>NUCLEOTIDE SEQUENCE [LARGE SCALE GENOMIC DNA]</scope>
    <source>
        <strain evidence="3 4">Ery12</strain>
    </source>
</reference>
<dbReference type="AlphaFoldDB" id="A0A419R2P9"/>
<dbReference type="InterPro" id="IPR009875">
    <property type="entry name" value="PilZ_domain"/>
</dbReference>
<sequence>MLSLGIRTLKYSIFPSPALDPNLDQPPYGHPHVAKNSDPMSRNANRAPRKAAFIKAKIRRNNDWADASIANVSTSGLMIKTQSPPEVGSIVELRHRGWNMQGEVVWNSRSRAGIRAFEPIDIAELTGNSGLGQSVRSDTSRPTPKGIWHWARAR</sequence>
<name>A0A419R2P9_9SPHN</name>
<evidence type="ECO:0000313" key="3">
    <source>
        <dbReference type="EMBL" id="RJX68162.1"/>
    </source>
</evidence>
<feature type="domain" description="PilZ" evidence="2">
    <location>
        <begin position="46"/>
        <end position="123"/>
    </location>
</feature>
<dbReference type="OrthoDB" id="7428393at2"/>
<comment type="caution">
    <text evidence="3">The sequence shown here is derived from an EMBL/GenBank/DDBJ whole genome shotgun (WGS) entry which is preliminary data.</text>
</comment>
<evidence type="ECO:0000259" key="2">
    <source>
        <dbReference type="Pfam" id="PF07238"/>
    </source>
</evidence>
<evidence type="ECO:0000313" key="4">
    <source>
        <dbReference type="Proteomes" id="UP000284322"/>
    </source>
</evidence>
<organism evidence="3 4">
    <name type="scientific">Tsuneonella suprasediminis</name>
    <dbReference type="NCBI Taxonomy" id="2306996"/>
    <lineage>
        <taxon>Bacteria</taxon>
        <taxon>Pseudomonadati</taxon>
        <taxon>Pseudomonadota</taxon>
        <taxon>Alphaproteobacteria</taxon>
        <taxon>Sphingomonadales</taxon>
        <taxon>Erythrobacteraceae</taxon>
        <taxon>Tsuneonella</taxon>
    </lineage>
</organism>
<dbReference type="RefSeq" id="WP_120109420.1">
    <property type="nucleotide sequence ID" value="NZ_RAHJ01000018.1"/>
</dbReference>
<dbReference type="Gene3D" id="2.40.10.220">
    <property type="entry name" value="predicted glycosyltransferase like domains"/>
    <property type="match status" value="1"/>
</dbReference>
<dbReference type="GO" id="GO:0035438">
    <property type="term" value="F:cyclic-di-GMP binding"/>
    <property type="evidence" value="ECO:0007669"/>
    <property type="project" value="InterPro"/>
</dbReference>
<protein>
    <submittedName>
        <fullName evidence="3">PilZ domain-containing protein</fullName>
    </submittedName>
</protein>
<proteinExistence type="predicted"/>
<keyword evidence="4" id="KW-1185">Reference proteome</keyword>
<dbReference type="Proteomes" id="UP000284322">
    <property type="component" value="Unassembled WGS sequence"/>
</dbReference>
<gene>
    <name evidence="3" type="ORF">D6858_09635</name>
</gene>
<accession>A0A419R2P9</accession>
<feature type="region of interest" description="Disordered" evidence="1">
    <location>
        <begin position="22"/>
        <end position="47"/>
    </location>
</feature>
<evidence type="ECO:0000256" key="1">
    <source>
        <dbReference type="SAM" id="MobiDB-lite"/>
    </source>
</evidence>